<dbReference type="GO" id="GO:0008378">
    <property type="term" value="F:galactosyltransferase activity"/>
    <property type="evidence" value="ECO:0007669"/>
    <property type="project" value="TreeGrafter"/>
</dbReference>
<accession>A0AAD9J1W6</accession>
<dbReference type="SUPFAM" id="SSF53448">
    <property type="entry name" value="Nucleotide-diphospho-sugar transferases"/>
    <property type="match status" value="1"/>
</dbReference>
<keyword evidence="3" id="KW-1185">Reference proteome</keyword>
<evidence type="ECO:0000313" key="2">
    <source>
        <dbReference type="EMBL" id="KAK2145156.1"/>
    </source>
</evidence>
<dbReference type="GO" id="GO:0033842">
    <property type="term" value="F:N-acetyl-beta-glucosaminyl-derivative 4-beta-N-acetylgalactosaminyltransferase activity"/>
    <property type="evidence" value="ECO:0007669"/>
    <property type="project" value="TreeGrafter"/>
</dbReference>
<dbReference type="GO" id="GO:0005794">
    <property type="term" value="C:Golgi apparatus"/>
    <property type="evidence" value="ECO:0007669"/>
    <property type="project" value="TreeGrafter"/>
</dbReference>
<dbReference type="GO" id="GO:0005975">
    <property type="term" value="P:carbohydrate metabolic process"/>
    <property type="evidence" value="ECO:0007669"/>
    <property type="project" value="InterPro"/>
</dbReference>
<dbReference type="InterPro" id="IPR003859">
    <property type="entry name" value="Galactosyl_T"/>
</dbReference>
<dbReference type="Gene3D" id="3.90.550.10">
    <property type="entry name" value="Spore Coat Polysaccharide Biosynthesis Protein SpsA, Chain A"/>
    <property type="match status" value="1"/>
</dbReference>
<dbReference type="PANTHER" id="PTHR19300:SF57">
    <property type="entry name" value="BETA-1,4-N-ACETYLGALACTOSAMINYLTRANSFERASE"/>
    <property type="match status" value="1"/>
</dbReference>
<name>A0AAD9J1W6_9ANNE</name>
<dbReference type="AlphaFoldDB" id="A0AAD9J1W6"/>
<protein>
    <recommendedName>
        <fullName evidence="1">Galactosyltransferase N-terminal domain-containing protein</fullName>
    </recommendedName>
</protein>
<gene>
    <name evidence="2" type="ORF">LSH36_698g00029</name>
</gene>
<reference evidence="2" key="1">
    <citation type="journal article" date="2023" name="Mol. Biol. Evol.">
        <title>Third-Generation Sequencing Reveals the Adaptive Role of the Epigenome in Three Deep-Sea Polychaetes.</title>
        <authorList>
            <person name="Perez M."/>
            <person name="Aroh O."/>
            <person name="Sun Y."/>
            <person name="Lan Y."/>
            <person name="Juniper S.K."/>
            <person name="Young C.R."/>
            <person name="Angers B."/>
            <person name="Qian P.Y."/>
        </authorList>
    </citation>
    <scope>NUCLEOTIDE SEQUENCE</scope>
    <source>
        <strain evidence="2">P08H-3</strain>
    </source>
</reference>
<feature type="non-terminal residue" evidence="2">
    <location>
        <position position="1"/>
    </location>
</feature>
<dbReference type="InterPro" id="IPR029044">
    <property type="entry name" value="Nucleotide-diphossugar_trans"/>
</dbReference>
<organism evidence="2 3">
    <name type="scientific">Paralvinella palmiformis</name>
    <dbReference type="NCBI Taxonomy" id="53620"/>
    <lineage>
        <taxon>Eukaryota</taxon>
        <taxon>Metazoa</taxon>
        <taxon>Spiralia</taxon>
        <taxon>Lophotrochozoa</taxon>
        <taxon>Annelida</taxon>
        <taxon>Polychaeta</taxon>
        <taxon>Sedentaria</taxon>
        <taxon>Canalipalpata</taxon>
        <taxon>Terebellida</taxon>
        <taxon>Terebelliformia</taxon>
        <taxon>Alvinellidae</taxon>
        <taxon>Paralvinella</taxon>
    </lineage>
</organism>
<dbReference type="Pfam" id="PF13733">
    <property type="entry name" value="Glyco_transf_7N"/>
    <property type="match status" value="1"/>
</dbReference>
<sequence length="102" mass="11929">FPFQEETSGVNLGNSSRLTWDNVAVANPEIQPGGAWSPRRCVARHRVAIIIPYRDREQHLITLLYYLHPVLQRQQLDYRIYVVEQVSILRSFVIWVGSRYCT</sequence>
<proteinExistence type="predicted"/>
<dbReference type="PANTHER" id="PTHR19300">
    <property type="entry name" value="BETA-1,4-GALACTOSYLTRANSFERASE"/>
    <property type="match status" value="1"/>
</dbReference>
<dbReference type="InterPro" id="IPR027995">
    <property type="entry name" value="Galactosyl_T_N"/>
</dbReference>
<dbReference type="EMBL" id="JAODUP010000698">
    <property type="protein sequence ID" value="KAK2145156.1"/>
    <property type="molecule type" value="Genomic_DNA"/>
</dbReference>
<dbReference type="GO" id="GO:0016020">
    <property type="term" value="C:membrane"/>
    <property type="evidence" value="ECO:0007669"/>
    <property type="project" value="GOC"/>
</dbReference>
<evidence type="ECO:0000259" key="1">
    <source>
        <dbReference type="Pfam" id="PF13733"/>
    </source>
</evidence>
<dbReference type="GO" id="GO:0006688">
    <property type="term" value="P:glycosphingolipid biosynthetic process"/>
    <property type="evidence" value="ECO:0007669"/>
    <property type="project" value="TreeGrafter"/>
</dbReference>
<comment type="caution">
    <text evidence="2">The sequence shown here is derived from an EMBL/GenBank/DDBJ whole genome shotgun (WGS) entry which is preliminary data.</text>
</comment>
<feature type="domain" description="Galactosyltransferase N-terminal" evidence="1">
    <location>
        <begin position="11"/>
        <end position="86"/>
    </location>
</feature>
<evidence type="ECO:0000313" key="3">
    <source>
        <dbReference type="Proteomes" id="UP001208570"/>
    </source>
</evidence>
<dbReference type="Proteomes" id="UP001208570">
    <property type="component" value="Unassembled WGS sequence"/>
</dbReference>